<name>A0A497XDR0_9PROT</name>
<dbReference type="InterPro" id="IPR029064">
    <property type="entry name" value="Ribosomal_eL30-like_sf"/>
</dbReference>
<dbReference type="SUPFAM" id="SSF55315">
    <property type="entry name" value="L30e-like"/>
    <property type="match status" value="1"/>
</dbReference>
<dbReference type="RefSeq" id="WP_121241691.1">
    <property type="nucleotide sequence ID" value="NZ_BHVV01000008.1"/>
</dbReference>
<dbReference type="GO" id="GO:0003723">
    <property type="term" value="F:RNA binding"/>
    <property type="evidence" value="ECO:0007669"/>
    <property type="project" value="InterPro"/>
</dbReference>
<evidence type="ECO:0000259" key="3">
    <source>
        <dbReference type="Pfam" id="PF00588"/>
    </source>
</evidence>
<dbReference type="Gene3D" id="3.30.1330.30">
    <property type="match status" value="1"/>
</dbReference>
<dbReference type="InterPro" id="IPR051259">
    <property type="entry name" value="rRNA_Methyltransferase"/>
</dbReference>
<evidence type="ECO:0000313" key="5">
    <source>
        <dbReference type="Proteomes" id="UP000268908"/>
    </source>
</evidence>
<feature type="domain" description="tRNA/rRNA methyltransferase SpoU type" evidence="3">
    <location>
        <begin position="107"/>
        <end position="243"/>
    </location>
</feature>
<dbReference type="Pfam" id="PF00588">
    <property type="entry name" value="SpoU_methylase"/>
    <property type="match status" value="1"/>
</dbReference>
<accession>A0A497XDR0</accession>
<dbReference type="EMBL" id="RCCI01000005">
    <property type="protein sequence ID" value="RLJ65111.1"/>
    <property type="molecule type" value="Genomic_DNA"/>
</dbReference>
<dbReference type="Proteomes" id="UP000268908">
    <property type="component" value="Unassembled WGS sequence"/>
</dbReference>
<organism evidence="4 5">
    <name type="scientific">Sulfurisoma sediminicola</name>
    <dbReference type="NCBI Taxonomy" id="1381557"/>
    <lineage>
        <taxon>Bacteria</taxon>
        <taxon>Pseudomonadati</taxon>
        <taxon>Pseudomonadota</taxon>
        <taxon>Betaproteobacteria</taxon>
        <taxon>Nitrosomonadales</taxon>
        <taxon>Sterolibacteriaceae</taxon>
        <taxon>Sulfurisoma</taxon>
    </lineage>
</organism>
<dbReference type="Gene3D" id="3.40.1280.10">
    <property type="match status" value="1"/>
</dbReference>
<keyword evidence="1 4" id="KW-0489">Methyltransferase</keyword>
<dbReference type="PANTHER" id="PTHR43191">
    <property type="entry name" value="RRNA METHYLTRANSFERASE 3"/>
    <property type="match status" value="1"/>
</dbReference>
<sequence>MKIIASRDNSTFKTLRAQRDTAHALLDGPHLLAAYLDKVGRPLRVIVSESGLGHGEVSALLARCGGSEALCLRDALFRELAATETPVGILAEIAVSTTDAAPPRGSCVLLDAVQDAGNVGTILRTAAAAGVRDVVLGTGCAGAWTSKVLRAGQGAHFDLAIRERVDLAAFLSGYSGTSVATVARDGESIYAIDLSGPVAWIFGNEGAGVSENSAASARRRATIPLAEGCESLNVAAAAAICLFEERRQKLVRMAET</sequence>
<dbReference type="GO" id="GO:0008173">
    <property type="term" value="F:RNA methyltransferase activity"/>
    <property type="evidence" value="ECO:0007669"/>
    <property type="project" value="InterPro"/>
</dbReference>
<dbReference type="CDD" id="cd18095">
    <property type="entry name" value="SpoU-like_rRNA-MTase"/>
    <property type="match status" value="1"/>
</dbReference>
<comment type="caution">
    <text evidence="4">The sequence shown here is derived from an EMBL/GenBank/DDBJ whole genome shotgun (WGS) entry which is preliminary data.</text>
</comment>
<dbReference type="AlphaFoldDB" id="A0A497XDR0"/>
<keyword evidence="2 4" id="KW-0808">Transferase</keyword>
<proteinExistence type="predicted"/>
<dbReference type="SUPFAM" id="SSF75217">
    <property type="entry name" value="alpha/beta knot"/>
    <property type="match status" value="1"/>
</dbReference>
<evidence type="ECO:0000256" key="1">
    <source>
        <dbReference type="ARBA" id="ARBA00022603"/>
    </source>
</evidence>
<dbReference type="PANTHER" id="PTHR43191:SF2">
    <property type="entry name" value="RRNA METHYLTRANSFERASE 3, MITOCHONDRIAL"/>
    <property type="match status" value="1"/>
</dbReference>
<dbReference type="OrthoDB" id="9794400at2"/>
<dbReference type="GO" id="GO:0032259">
    <property type="term" value="P:methylation"/>
    <property type="evidence" value="ECO:0007669"/>
    <property type="project" value="UniProtKB-KW"/>
</dbReference>
<dbReference type="InterPro" id="IPR001537">
    <property type="entry name" value="SpoU_MeTrfase"/>
</dbReference>
<evidence type="ECO:0000256" key="2">
    <source>
        <dbReference type="ARBA" id="ARBA00022679"/>
    </source>
</evidence>
<dbReference type="InterPro" id="IPR029028">
    <property type="entry name" value="Alpha/beta_knot_MTases"/>
</dbReference>
<keyword evidence="5" id="KW-1185">Reference proteome</keyword>
<gene>
    <name evidence="4" type="ORF">DFR35_1767</name>
</gene>
<protein>
    <submittedName>
        <fullName evidence="4">TrmH family RNA methyltransferase</fullName>
    </submittedName>
</protein>
<dbReference type="InterPro" id="IPR029026">
    <property type="entry name" value="tRNA_m1G_MTases_N"/>
</dbReference>
<reference evidence="4 5" key="1">
    <citation type="submission" date="2018-10" db="EMBL/GenBank/DDBJ databases">
        <title>Genomic Encyclopedia of Type Strains, Phase IV (KMG-IV): sequencing the most valuable type-strain genomes for metagenomic binning, comparative biology and taxonomic classification.</title>
        <authorList>
            <person name="Goeker M."/>
        </authorList>
    </citation>
    <scope>NUCLEOTIDE SEQUENCE [LARGE SCALE GENOMIC DNA]</scope>
    <source>
        <strain evidence="4 5">DSM 26916</strain>
    </source>
</reference>
<evidence type="ECO:0000313" key="4">
    <source>
        <dbReference type="EMBL" id="RLJ65111.1"/>
    </source>
</evidence>
<dbReference type="GO" id="GO:0006396">
    <property type="term" value="P:RNA processing"/>
    <property type="evidence" value="ECO:0007669"/>
    <property type="project" value="InterPro"/>
</dbReference>